<gene>
    <name evidence="2" type="ORF">SAMN05443638_10928</name>
</gene>
<organism evidence="2 3">
    <name type="scientific">Clostridium fallax</name>
    <dbReference type="NCBI Taxonomy" id="1533"/>
    <lineage>
        <taxon>Bacteria</taxon>
        <taxon>Bacillati</taxon>
        <taxon>Bacillota</taxon>
        <taxon>Clostridia</taxon>
        <taxon>Eubacteriales</taxon>
        <taxon>Clostridiaceae</taxon>
        <taxon>Clostridium</taxon>
    </lineage>
</organism>
<dbReference type="Pfam" id="PF14344">
    <property type="entry name" value="DUF4397"/>
    <property type="match status" value="1"/>
</dbReference>
<dbReference type="Proteomes" id="UP000184035">
    <property type="component" value="Unassembled WGS sequence"/>
</dbReference>
<dbReference type="EMBL" id="FQVM01000009">
    <property type="protein sequence ID" value="SHE72603.1"/>
    <property type="molecule type" value="Genomic_DNA"/>
</dbReference>
<feature type="domain" description="DUF4397" evidence="1">
    <location>
        <begin position="18"/>
        <end position="132"/>
    </location>
</feature>
<proteinExistence type="predicted"/>
<dbReference type="STRING" id="1533.SAMN05443638_10928"/>
<keyword evidence="3" id="KW-1185">Reference proteome</keyword>
<name>A0A1M4VUU1_9CLOT</name>
<dbReference type="InterPro" id="IPR025510">
    <property type="entry name" value="DUF4397"/>
</dbReference>
<reference evidence="2 3" key="1">
    <citation type="submission" date="2016-11" db="EMBL/GenBank/DDBJ databases">
        <authorList>
            <person name="Jaros S."/>
            <person name="Januszkiewicz K."/>
            <person name="Wedrychowicz H."/>
        </authorList>
    </citation>
    <scope>NUCLEOTIDE SEQUENCE [LARGE SCALE GENOMIC DNA]</scope>
    <source>
        <strain evidence="2 3">DSM 2631</strain>
    </source>
</reference>
<evidence type="ECO:0000313" key="3">
    <source>
        <dbReference type="Proteomes" id="UP000184035"/>
    </source>
</evidence>
<protein>
    <recommendedName>
        <fullName evidence="1">DUF4397 domain-containing protein</fullName>
    </recommendedName>
</protein>
<dbReference type="AlphaFoldDB" id="A0A1M4VUU1"/>
<evidence type="ECO:0000259" key="1">
    <source>
        <dbReference type="Pfam" id="PF14344"/>
    </source>
</evidence>
<dbReference type="OrthoDB" id="9783299at2"/>
<accession>A0A1M4VUU1</accession>
<evidence type="ECO:0000313" key="2">
    <source>
        <dbReference type="EMBL" id="SHE72603.1"/>
    </source>
</evidence>
<sequence length="213" mass="24348">MFFSNALNYTNSLPIIKSYVRLLHASPDSPSVDVYMSGKLIASNISFGEHTNYFEIAPDDYNVEIYLSGKKDTPLFSKYIEIYPKSYFTIGIINMFEDIDLRRILDGSSGNNQNISFLRFIHYSPKAPLLNLSLGRVKTLFKFMEYRESSGYYPLSPGIYTFNLSASNASFLSFPIPNIKLKPNKFYTIYSIGLTLDNPRIRTIILEDGNFTK</sequence>
<dbReference type="RefSeq" id="WP_072894982.1">
    <property type="nucleotide sequence ID" value="NZ_FQVM01000009.1"/>
</dbReference>